<proteinExistence type="predicted"/>
<sequence>MTVSKYMNEIKLEECGFNGRQYEFTDSQNHLSERSQEMIFSTAILLYNQLVAELTRPAFQKLDRTAIATHVAQTPFPLWITSLEVEKGDISEPLMKRMIKPTKALFNSVSEQDVFHRLIYDIYEQLKREISTRIEQARTSTLYECEVAWKLTNLAIHRIVRVV</sequence>
<dbReference type="EMBL" id="BSNX01000003">
    <property type="protein sequence ID" value="GLQ71137.1"/>
    <property type="molecule type" value="Genomic_DNA"/>
</dbReference>
<organism evidence="1 2">
    <name type="scientific">Vibrio penaeicida</name>
    <dbReference type="NCBI Taxonomy" id="104609"/>
    <lineage>
        <taxon>Bacteria</taxon>
        <taxon>Pseudomonadati</taxon>
        <taxon>Pseudomonadota</taxon>
        <taxon>Gammaproteobacteria</taxon>
        <taxon>Vibrionales</taxon>
        <taxon>Vibrionaceae</taxon>
        <taxon>Vibrio</taxon>
    </lineage>
</organism>
<comment type="caution">
    <text evidence="1">The sequence shown here is derived from an EMBL/GenBank/DDBJ whole genome shotgun (WGS) entry which is preliminary data.</text>
</comment>
<name>A0AAV5NKF4_9VIBR</name>
<reference evidence="2" key="1">
    <citation type="journal article" date="2019" name="Int. J. Syst. Evol. Microbiol.">
        <title>The Global Catalogue of Microorganisms (GCM) 10K type strain sequencing project: providing services to taxonomists for standard genome sequencing and annotation.</title>
        <authorList>
            <consortium name="The Broad Institute Genomics Platform"/>
            <consortium name="The Broad Institute Genome Sequencing Center for Infectious Disease"/>
            <person name="Wu L."/>
            <person name="Ma J."/>
        </authorList>
    </citation>
    <scope>NUCLEOTIDE SEQUENCE [LARGE SCALE GENOMIC DNA]</scope>
    <source>
        <strain evidence="2">NBRC 15640</strain>
    </source>
</reference>
<gene>
    <name evidence="1" type="ORF">GCM10007932_04970</name>
</gene>
<dbReference type="AlphaFoldDB" id="A0AAV5NKF4"/>
<keyword evidence="2" id="KW-1185">Reference proteome</keyword>
<protein>
    <submittedName>
        <fullName evidence="1">Uncharacterized protein</fullName>
    </submittedName>
</protein>
<evidence type="ECO:0000313" key="2">
    <source>
        <dbReference type="Proteomes" id="UP001156690"/>
    </source>
</evidence>
<dbReference type="RefSeq" id="WP_126609568.1">
    <property type="nucleotide sequence ID" value="NZ_AP025146.1"/>
</dbReference>
<evidence type="ECO:0000313" key="1">
    <source>
        <dbReference type="EMBL" id="GLQ71137.1"/>
    </source>
</evidence>
<dbReference type="Proteomes" id="UP001156690">
    <property type="component" value="Unassembled WGS sequence"/>
</dbReference>
<accession>A0AAV5NKF4</accession>